<evidence type="ECO:0000313" key="2">
    <source>
        <dbReference type="Proteomes" id="UP000823900"/>
    </source>
</evidence>
<protein>
    <submittedName>
        <fullName evidence="1">HAD hydrolase family protein</fullName>
    </submittedName>
</protein>
<organism evidence="1 2">
    <name type="scientific">Candidatus Lachnoclostridium stercoravium</name>
    <dbReference type="NCBI Taxonomy" id="2838633"/>
    <lineage>
        <taxon>Bacteria</taxon>
        <taxon>Bacillati</taxon>
        <taxon>Bacillota</taxon>
        <taxon>Clostridia</taxon>
        <taxon>Lachnospirales</taxon>
        <taxon>Lachnospiraceae</taxon>
    </lineage>
</organism>
<gene>
    <name evidence="1" type="ORF">IAA07_05175</name>
</gene>
<dbReference type="Gene3D" id="3.40.50.1000">
    <property type="entry name" value="HAD superfamily/HAD-like"/>
    <property type="match status" value="1"/>
</dbReference>
<dbReference type="InterPro" id="IPR036412">
    <property type="entry name" value="HAD-like_sf"/>
</dbReference>
<sequence length="102" mass="11608">MERKALFFDVDGTLFSEITRTVPESAVRAVQKARSLGHVVFINSGRVYCMLDFLNKLVETDGFLCGCGTRILVRGRTEYAYTIPHERGKEIKKSLVKYRMDG</sequence>
<evidence type="ECO:0000313" key="1">
    <source>
        <dbReference type="EMBL" id="HJA70960.1"/>
    </source>
</evidence>
<dbReference type="InterPro" id="IPR023214">
    <property type="entry name" value="HAD_sf"/>
</dbReference>
<dbReference type="Gene3D" id="3.30.1240.10">
    <property type="match status" value="1"/>
</dbReference>
<dbReference type="Proteomes" id="UP000823900">
    <property type="component" value="Unassembled WGS sequence"/>
</dbReference>
<accession>A0A9D2KP35</accession>
<name>A0A9D2KP35_9FIRM</name>
<dbReference type="SUPFAM" id="SSF56784">
    <property type="entry name" value="HAD-like"/>
    <property type="match status" value="1"/>
</dbReference>
<keyword evidence="1" id="KW-0378">Hydrolase</keyword>
<proteinExistence type="predicted"/>
<reference evidence="1" key="2">
    <citation type="submission" date="2021-04" db="EMBL/GenBank/DDBJ databases">
        <authorList>
            <person name="Gilroy R."/>
        </authorList>
    </citation>
    <scope>NUCLEOTIDE SEQUENCE</scope>
    <source>
        <strain evidence="1">CHK178-16964</strain>
    </source>
</reference>
<dbReference type="GO" id="GO:0016787">
    <property type="term" value="F:hydrolase activity"/>
    <property type="evidence" value="ECO:0007669"/>
    <property type="project" value="UniProtKB-KW"/>
</dbReference>
<dbReference type="Pfam" id="PF08282">
    <property type="entry name" value="Hydrolase_3"/>
    <property type="match status" value="1"/>
</dbReference>
<reference evidence="1" key="1">
    <citation type="journal article" date="2021" name="PeerJ">
        <title>Extensive microbial diversity within the chicken gut microbiome revealed by metagenomics and culture.</title>
        <authorList>
            <person name="Gilroy R."/>
            <person name="Ravi A."/>
            <person name="Getino M."/>
            <person name="Pursley I."/>
            <person name="Horton D.L."/>
            <person name="Alikhan N.F."/>
            <person name="Baker D."/>
            <person name="Gharbi K."/>
            <person name="Hall N."/>
            <person name="Watson M."/>
            <person name="Adriaenssens E.M."/>
            <person name="Foster-Nyarko E."/>
            <person name="Jarju S."/>
            <person name="Secka A."/>
            <person name="Antonio M."/>
            <person name="Oren A."/>
            <person name="Chaudhuri R.R."/>
            <person name="La Ragione R."/>
            <person name="Hildebrand F."/>
            <person name="Pallen M.J."/>
        </authorList>
    </citation>
    <scope>NUCLEOTIDE SEQUENCE</scope>
    <source>
        <strain evidence="1">CHK178-16964</strain>
    </source>
</reference>
<dbReference type="AlphaFoldDB" id="A0A9D2KP35"/>
<comment type="caution">
    <text evidence="1">The sequence shown here is derived from an EMBL/GenBank/DDBJ whole genome shotgun (WGS) entry which is preliminary data.</text>
</comment>
<dbReference type="EMBL" id="DWZA01000048">
    <property type="protein sequence ID" value="HJA70960.1"/>
    <property type="molecule type" value="Genomic_DNA"/>
</dbReference>